<dbReference type="EMBL" id="CP115453">
    <property type="protein sequence ID" value="WBP92174.1"/>
    <property type="molecule type" value="Genomic_DNA"/>
</dbReference>
<dbReference type="PROSITE" id="PS51198">
    <property type="entry name" value="UVRD_HELICASE_ATP_BIND"/>
    <property type="match status" value="1"/>
</dbReference>
<dbReference type="SUPFAM" id="SSF52540">
    <property type="entry name" value="P-loop containing nucleoside triphosphate hydrolases"/>
    <property type="match status" value="1"/>
</dbReference>
<keyword evidence="3 9" id="KW-0347">Helicase</keyword>
<keyword evidence="13" id="KW-1185">Reference proteome</keyword>
<keyword evidence="4 9" id="KW-0067">ATP-binding</keyword>
<accession>A0ABY7QH70</accession>
<evidence type="ECO:0000259" key="11">
    <source>
        <dbReference type="PROSITE" id="PS51198"/>
    </source>
</evidence>
<feature type="binding site" evidence="9">
    <location>
        <begin position="208"/>
        <end position="215"/>
    </location>
    <ligand>
        <name>ATP</name>
        <dbReference type="ChEBI" id="CHEBI:30616"/>
    </ligand>
</feature>
<organism evidence="12 13">
    <name type="scientific">Kitasatospora cathayae</name>
    <dbReference type="NCBI Taxonomy" id="3004092"/>
    <lineage>
        <taxon>Bacteria</taxon>
        <taxon>Bacillati</taxon>
        <taxon>Actinomycetota</taxon>
        <taxon>Actinomycetes</taxon>
        <taxon>Kitasatosporales</taxon>
        <taxon>Streptomycetaceae</taxon>
        <taxon>Kitasatospora</taxon>
    </lineage>
</organism>
<geneLocation type="plasmid" evidence="12 13">
    <name>punmamed4</name>
</geneLocation>
<dbReference type="RefSeq" id="WP_270151918.1">
    <property type="nucleotide sequence ID" value="NZ_CP115453.1"/>
</dbReference>
<keyword evidence="2 9" id="KW-0378">Hydrolase</keyword>
<dbReference type="InterPro" id="IPR014017">
    <property type="entry name" value="DNA_helicase_UvrD-like_C"/>
</dbReference>
<dbReference type="Gene3D" id="3.40.50.300">
    <property type="entry name" value="P-loop containing nucleotide triphosphate hydrolases"/>
    <property type="match status" value="2"/>
</dbReference>
<evidence type="ECO:0000256" key="5">
    <source>
        <dbReference type="ARBA" id="ARBA00023235"/>
    </source>
</evidence>
<feature type="domain" description="UvrD-like helicase ATP-binding" evidence="11">
    <location>
        <begin position="187"/>
        <end position="471"/>
    </location>
</feature>
<comment type="catalytic activity">
    <reaction evidence="6">
        <text>Couples ATP hydrolysis with the unwinding of duplex DNA by translocating in the 3'-5' direction.</text>
        <dbReference type="EC" id="5.6.2.4"/>
    </reaction>
</comment>
<evidence type="ECO:0000313" key="13">
    <source>
        <dbReference type="Proteomes" id="UP001212821"/>
    </source>
</evidence>
<evidence type="ECO:0000256" key="6">
    <source>
        <dbReference type="ARBA" id="ARBA00034617"/>
    </source>
</evidence>
<dbReference type="Pfam" id="PF00580">
    <property type="entry name" value="UvrD-helicase"/>
    <property type="match status" value="1"/>
</dbReference>
<evidence type="ECO:0000313" key="12">
    <source>
        <dbReference type="EMBL" id="WBP92174.1"/>
    </source>
</evidence>
<dbReference type="PANTHER" id="PTHR11070:SF30">
    <property type="entry name" value="F-BOX DNA HELICASE 1"/>
    <property type="match status" value="1"/>
</dbReference>
<comment type="catalytic activity">
    <reaction evidence="8">
        <text>ATP + H2O = ADP + phosphate + H(+)</text>
        <dbReference type="Rhea" id="RHEA:13065"/>
        <dbReference type="ChEBI" id="CHEBI:15377"/>
        <dbReference type="ChEBI" id="CHEBI:15378"/>
        <dbReference type="ChEBI" id="CHEBI:30616"/>
        <dbReference type="ChEBI" id="CHEBI:43474"/>
        <dbReference type="ChEBI" id="CHEBI:456216"/>
        <dbReference type="EC" id="5.6.2.4"/>
    </reaction>
</comment>
<evidence type="ECO:0000256" key="3">
    <source>
        <dbReference type="ARBA" id="ARBA00022806"/>
    </source>
</evidence>
<dbReference type="InterPro" id="IPR027417">
    <property type="entry name" value="P-loop_NTPase"/>
</dbReference>
<dbReference type="Pfam" id="PF13361">
    <property type="entry name" value="UvrD_C"/>
    <property type="match status" value="1"/>
</dbReference>
<evidence type="ECO:0000256" key="2">
    <source>
        <dbReference type="ARBA" id="ARBA00022801"/>
    </source>
</evidence>
<keyword evidence="5" id="KW-0413">Isomerase</keyword>
<dbReference type="Proteomes" id="UP001212821">
    <property type="component" value="Plasmid punmamed4"/>
</dbReference>
<evidence type="ECO:0000256" key="4">
    <source>
        <dbReference type="ARBA" id="ARBA00022840"/>
    </source>
</evidence>
<name>A0ABY7QH70_9ACTN</name>
<evidence type="ECO:0000256" key="1">
    <source>
        <dbReference type="ARBA" id="ARBA00022741"/>
    </source>
</evidence>
<evidence type="ECO:0000256" key="10">
    <source>
        <dbReference type="SAM" id="MobiDB-lite"/>
    </source>
</evidence>
<proteinExistence type="predicted"/>
<protein>
    <recommendedName>
        <fullName evidence="7">DNA 3'-5' helicase</fullName>
        <ecNumber evidence="7">5.6.2.4</ecNumber>
    </recommendedName>
</protein>
<feature type="region of interest" description="Disordered" evidence="10">
    <location>
        <begin position="163"/>
        <end position="184"/>
    </location>
</feature>
<evidence type="ECO:0000256" key="7">
    <source>
        <dbReference type="ARBA" id="ARBA00034808"/>
    </source>
</evidence>
<dbReference type="EC" id="5.6.2.4" evidence="7"/>
<gene>
    <name evidence="12" type="ORF">O1G21_41245</name>
</gene>
<sequence>MTESEGTTGLCTAPARGGGDGGLCGKPLARKKTGRAALYCSHACRQAALRQRQRATAGPALLGQAQALLREVDPLAAAEQLHLMPLGDEQLAAFIRHARAVRNGLRGMYAVLGVQLRPLDLQDTRERLREPRAAKAAPAPAAPGQEELPAALVAAIEEPATAAAKAVAPPKPRRAAPDRPPVAGLVPTDEQHAIIDACLGGGDLVVEAGAGTGKTSTLRMVATALGSRRGLYIAFNKVTADEAKKSFPKTIDCRTAYSLAYRATSDAMKARLNGPRVPASRSAEILRILEPLRVNADLLLTPETQARLALEALQQFCYSDDRVVGAHHVRPPKGLTDREEQLLREAVLPYATAAWEDVTSPRGRLHYAHDHYLKAWALTSPKLRADYVLLDEAQDSNPVIADLVQAQEHAQRIAVGDSNQAIYGWRGAVDALVTWPARRRLRLTESWRFGPAVAAEANKWLTLLGSTMRLTGSGPDTRVVDGGLDKPEALLCRTNAEAMRQAMVALAANKRPALAGGAGAIRALAEAAITLQQGKGCSHPELIAFTTWDQVRQFVAQDKSAGELRTFVRLIDSHGAEGILKACGQLVGERGADVTISTAHKAKGREWDTVAVCGDFDEPKPDERTGVVPPPRRDDMMLAYVTVTRARKALDRSGLAWVDQYGGGPAGRTVPRSLTAVGRAARNLAAMETWSPDLDLDG</sequence>
<dbReference type="InterPro" id="IPR014016">
    <property type="entry name" value="UvrD-like_ATP-bd"/>
</dbReference>
<evidence type="ECO:0000256" key="8">
    <source>
        <dbReference type="ARBA" id="ARBA00048988"/>
    </source>
</evidence>
<keyword evidence="1 9" id="KW-0547">Nucleotide-binding</keyword>
<dbReference type="InterPro" id="IPR000212">
    <property type="entry name" value="DNA_helicase_UvrD/REP"/>
</dbReference>
<reference evidence="12 13" key="1">
    <citation type="submission" date="2022-12" db="EMBL/GenBank/DDBJ databases">
        <title>HUAS 3-15.</title>
        <authorList>
            <person name="Mo P."/>
        </authorList>
    </citation>
    <scope>NUCLEOTIDE SEQUENCE [LARGE SCALE GENOMIC DNA]</scope>
    <source>
        <strain evidence="12 13">HUAS 3-15</strain>
        <plasmid evidence="12 13">punmamed4</plasmid>
    </source>
</reference>
<dbReference type="PANTHER" id="PTHR11070">
    <property type="entry name" value="UVRD / RECB / PCRA DNA HELICASE FAMILY MEMBER"/>
    <property type="match status" value="1"/>
</dbReference>
<keyword evidence="12" id="KW-0614">Plasmid</keyword>
<evidence type="ECO:0000256" key="9">
    <source>
        <dbReference type="PROSITE-ProRule" id="PRU00560"/>
    </source>
</evidence>